<evidence type="ECO:0000256" key="13">
    <source>
        <dbReference type="ARBA" id="ARBA00022585"/>
    </source>
</evidence>
<keyword evidence="13" id="KW-0643">Prostaglandin biosynthesis</keyword>
<keyword evidence="18" id="KW-0333">Golgi apparatus</keyword>
<evidence type="ECO:0000256" key="12">
    <source>
        <dbReference type="ARBA" id="ARBA00022525"/>
    </source>
</evidence>
<evidence type="ECO:0000256" key="27">
    <source>
        <dbReference type="ARBA" id="ARBA00023799"/>
    </source>
</evidence>
<evidence type="ECO:0000256" key="18">
    <source>
        <dbReference type="ARBA" id="ARBA00023034"/>
    </source>
</evidence>
<keyword evidence="25" id="KW-0539">Nucleus</keyword>
<dbReference type="SUPFAM" id="SSF50814">
    <property type="entry name" value="Lipocalins"/>
    <property type="match status" value="1"/>
</dbReference>
<evidence type="ECO:0000256" key="19">
    <source>
        <dbReference type="ARBA" id="ARBA00023098"/>
    </source>
</evidence>
<keyword evidence="16" id="KW-0256">Endoplasmic reticulum</keyword>
<reference evidence="34" key="1">
    <citation type="submission" date="2023-12" db="EMBL/GenBank/DDBJ databases">
        <authorList>
            <person name="Brown T."/>
        </authorList>
    </citation>
    <scope>NUCLEOTIDE SEQUENCE</scope>
</reference>
<dbReference type="PANTHER" id="PTHR11430:SF86">
    <property type="entry name" value="PROSTAGLANDIN-H2 D-ISOMERASE"/>
    <property type="match status" value="1"/>
</dbReference>
<evidence type="ECO:0000256" key="6">
    <source>
        <dbReference type="ARBA" id="ARBA00006889"/>
    </source>
</evidence>
<evidence type="ECO:0000256" key="25">
    <source>
        <dbReference type="ARBA" id="ARBA00023242"/>
    </source>
</evidence>
<protein>
    <recommendedName>
        <fullName evidence="28">Prostaglandin-H2 D-isomerase</fullName>
        <ecNumber evidence="27">5.3.99.2</ecNumber>
    </recommendedName>
    <alternativeName>
        <fullName evidence="31">Glutathione-independent PGD synthase</fullName>
    </alternativeName>
    <alternativeName>
        <fullName evidence="30">Lipocalin-type prostaglandin-D synthase</fullName>
    </alternativeName>
    <alternativeName>
        <fullName evidence="29">Prostaglandin-D2 synthase</fullName>
    </alternativeName>
</protein>
<keyword evidence="22" id="KW-0275">Fatty acid biosynthesis</keyword>
<evidence type="ECO:0000313" key="35">
    <source>
        <dbReference type="Proteomes" id="UP001314169"/>
    </source>
</evidence>
<evidence type="ECO:0000259" key="33">
    <source>
        <dbReference type="Pfam" id="PF00061"/>
    </source>
</evidence>
<dbReference type="InterPro" id="IPR002345">
    <property type="entry name" value="Lipocalin"/>
</dbReference>
<accession>A0ABN9Z4Y2</accession>
<keyword evidence="9" id="KW-0963">Cytoplasm</keyword>
<keyword evidence="14" id="KW-0467">Mast cell degranulation</keyword>
<evidence type="ECO:0000256" key="9">
    <source>
        <dbReference type="ARBA" id="ARBA00022490"/>
    </source>
</evidence>
<dbReference type="Gene3D" id="2.40.128.20">
    <property type="match status" value="1"/>
</dbReference>
<keyword evidence="21" id="KW-1015">Disulfide bond</keyword>
<evidence type="ECO:0000256" key="16">
    <source>
        <dbReference type="ARBA" id="ARBA00022824"/>
    </source>
</evidence>
<comment type="subcellular location">
    <subcellularLocation>
        <location evidence="4">Cytoplasm</location>
        <location evidence="4">Perinuclear region</location>
    </subcellularLocation>
    <subcellularLocation>
        <location evidence="3">Golgi apparatus</location>
    </subcellularLocation>
    <subcellularLocation>
        <location evidence="1">Nucleus membrane</location>
    </subcellularLocation>
    <subcellularLocation>
        <location evidence="2">Rough endoplasmic reticulum</location>
    </subcellularLocation>
    <subcellularLocation>
        <location evidence="5">Secreted</location>
    </subcellularLocation>
</comment>
<keyword evidence="23" id="KW-0325">Glycoprotein</keyword>
<dbReference type="EC" id="5.3.99.2" evidence="27"/>
<evidence type="ECO:0000256" key="15">
    <source>
        <dbReference type="ARBA" id="ARBA00022729"/>
    </source>
</evidence>
<evidence type="ECO:0000313" key="34">
    <source>
        <dbReference type="EMBL" id="CAK6433414.1"/>
    </source>
</evidence>
<evidence type="ECO:0000256" key="30">
    <source>
        <dbReference type="ARBA" id="ARBA00031917"/>
    </source>
</evidence>
<evidence type="ECO:0000256" key="29">
    <source>
        <dbReference type="ARBA" id="ARBA00030654"/>
    </source>
</evidence>
<evidence type="ECO:0000256" key="20">
    <source>
        <dbReference type="ARBA" id="ARBA00023136"/>
    </source>
</evidence>
<evidence type="ECO:0000256" key="23">
    <source>
        <dbReference type="ARBA" id="ARBA00023180"/>
    </source>
</evidence>
<evidence type="ECO:0000256" key="32">
    <source>
        <dbReference type="SAM" id="SignalP"/>
    </source>
</evidence>
<keyword evidence="8" id="KW-0813">Transport</keyword>
<evidence type="ECO:0000256" key="17">
    <source>
        <dbReference type="ARBA" id="ARBA00022832"/>
    </source>
</evidence>
<organism evidence="34 35">
    <name type="scientific">Pipistrellus nathusii</name>
    <name type="common">Nathusius' pipistrelle</name>
    <dbReference type="NCBI Taxonomy" id="59473"/>
    <lineage>
        <taxon>Eukaryota</taxon>
        <taxon>Metazoa</taxon>
        <taxon>Chordata</taxon>
        <taxon>Craniata</taxon>
        <taxon>Vertebrata</taxon>
        <taxon>Euteleostomi</taxon>
        <taxon>Mammalia</taxon>
        <taxon>Eutheria</taxon>
        <taxon>Laurasiatheria</taxon>
        <taxon>Chiroptera</taxon>
        <taxon>Yangochiroptera</taxon>
        <taxon>Vespertilionidae</taxon>
        <taxon>Pipistrellus</taxon>
    </lineage>
</organism>
<evidence type="ECO:0000256" key="3">
    <source>
        <dbReference type="ARBA" id="ARBA00004555"/>
    </source>
</evidence>
<feature type="signal peptide" evidence="32">
    <location>
        <begin position="1"/>
        <end position="26"/>
    </location>
</feature>
<evidence type="ECO:0000256" key="14">
    <source>
        <dbReference type="ARBA" id="ARBA00022675"/>
    </source>
</evidence>
<keyword evidence="10" id="KW-0644">Prostaglandin metabolism</keyword>
<dbReference type="PRINTS" id="PR01254">
    <property type="entry name" value="PGNDSYNTHASE"/>
</dbReference>
<evidence type="ECO:0000256" key="24">
    <source>
        <dbReference type="ARBA" id="ARBA00023235"/>
    </source>
</evidence>
<dbReference type="EMBL" id="OY882867">
    <property type="protein sequence ID" value="CAK6433414.1"/>
    <property type="molecule type" value="Genomic_DNA"/>
</dbReference>
<keyword evidence="24" id="KW-0413">Isomerase</keyword>
<evidence type="ECO:0000256" key="11">
    <source>
        <dbReference type="ARBA" id="ARBA00022516"/>
    </source>
</evidence>
<dbReference type="Proteomes" id="UP001314169">
    <property type="component" value="Chromosome 10"/>
</dbReference>
<evidence type="ECO:0000256" key="4">
    <source>
        <dbReference type="ARBA" id="ARBA00004556"/>
    </source>
</evidence>
<gene>
    <name evidence="34" type="ORF">MPIPNATIZW_LOCUS1720</name>
</gene>
<evidence type="ECO:0000256" key="28">
    <source>
        <dbReference type="ARBA" id="ARBA00023891"/>
    </source>
</evidence>
<evidence type="ECO:0000256" key="2">
    <source>
        <dbReference type="ARBA" id="ARBA00004427"/>
    </source>
</evidence>
<comment type="subunit">
    <text evidence="7">Monomer.</text>
</comment>
<dbReference type="InterPro" id="IPR012674">
    <property type="entry name" value="Calycin"/>
</dbReference>
<evidence type="ECO:0000256" key="7">
    <source>
        <dbReference type="ARBA" id="ARBA00011245"/>
    </source>
</evidence>
<evidence type="ECO:0000256" key="5">
    <source>
        <dbReference type="ARBA" id="ARBA00004613"/>
    </source>
</evidence>
<dbReference type="InterPro" id="IPR000566">
    <property type="entry name" value="Lipocln_cytosolic_FA-bd_dom"/>
</dbReference>
<evidence type="ECO:0000256" key="8">
    <source>
        <dbReference type="ARBA" id="ARBA00022448"/>
    </source>
</evidence>
<evidence type="ECO:0000256" key="31">
    <source>
        <dbReference type="ARBA" id="ARBA00032350"/>
    </source>
</evidence>
<proteinExistence type="inferred from homology"/>
<evidence type="ECO:0000256" key="1">
    <source>
        <dbReference type="ARBA" id="ARBA00004126"/>
    </source>
</evidence>
<keyword evidence="11" id="KW-0444">Lipid biosynthesis</keyword>
<evidence type="ECO:0000256" key="26">
    <source>
        <dbReference type="ARBA" id="ARBA00023698"/>
    </source>
</evidence>
<comment type="catalytic activity">
    <reaction evidence="26">
        <text>prostaglandin H2 = prostaglandin D2</text>
        <dbReference type="Rhea" id="RHEA:10600"/>
        <dbReference type="ChEBI" id="CHEBI:57405"/>
        <dbReference type="ChEBI" id="CHEBI:57406"/>
        <dbReference type="EC" id="5.3.99.2"/>
    </reaction>
</comment>
<keyword evidence="19" id="KW-0443">Lipid metabolism</keyword>
<comment type="similarity">
    <text evidence="6">Belongs to the calycin superfamily. Lipocalin family.</text>
</comment>
<feature type="domain" description="Lipocalin/cytosolic fatty-acid binding" evidence="33">
    <location>
        <begin position="39"/>
        <end position="183"/>
    </location>
</feature>
<keyword evidence="15 32" id="KW-0732">Signal</keyword>
<evidence type="ECO:0000256" key="10">
    <source>
        <dbReference type="ARBA" id="ARBA00022501"/>
    </source>
</evidence>
<feature type="chain" id="PRO_5045432534" description="Prostaglandin-H2 D-isomerase" evidence="32">
    <location>
        <begin position="27"/>
        <end position="187"/>
    </location>
</feature>
<evidence type="ECO:0000256" key="21">
    <source>
        <dbReference type="ARBA" id="ARBA00023157"/>
    </source>
</evidence>
<sequence length="187" mass="20769">MAAPCSLWMALVLLGALGVLPAPARASEQHSFQQDQFLGRWFSVGLVSNANWFREKKDILSVCLVVVAPAAPEHGQGVLSLTTGFLRGDEYETRSVLLTPMDTPGHYTYNSIYSGRKQDLWVETDSEYALLYTVWGTDESKFHLATLYSRTETLQDPAVKDKFTDFATAKGLPKEDIVFPPNTGKCM</sequence>
<keyword evidence="20" id="KW-0472">Membrane</keyword>
<keyword evidence="12" id="KW-0964">Secreted</keyword>
<evidence type="ECO:0000256" key="22">
    <source>
        <dbReference type="ARBA" id="ARBA00023160"/>
    </source>
</evidence>
<keyword evidence="17" id="KW-0276">Fatty acid metabolism</keyword>
<dbReference type="Pfam" id="PF00061">
    <property type="entry name" value="Lipocalin"/>
    <property type="match status" value="1"/>
</dbReference>
<dbReference type="PANTHER" id="PTHR11430">
    <property type="entry name" value="LIPOCALIN"/>
    <property type="match status" value="1"/>
</dbReference>
<name>A0ABN9Z4Y2_PIPNA</name>
<keyword evidence="35" id="KW-1185">Reference proteome</keyword>